<dbReference type="SUPFAM" id="SSF52540">
    <property type="entry name" value="P-loop containing nucleoside triphosphate hydrolases"/>
    <property type="match status" value="1"/>
</dbReference>
<dbReference type="InterPro" id="IPR045528">
    <property type="entry name" value="DO-GTPase2"/>
</dbReference>
<feature type="domain" description="Double-GTPase 2" evidence="1">
    <location>
        <begin position="11"/>
        <end position="200"/>
    </location>
</feature>
<gene>
    <name evidence="2" type="ORF">DZF96_02515</name>
</gene>
<comment type="caution">
    <text evidence="2">The sequence shown here is derived from an EMBL/GenBank/DDBJ whole genome shotgun (WGS) entry which is preliminary data.</text>
</comment>
<protein>
    <submittedName>
        <fullName evidence="2">ATP/GTP-binding protein</fullName>
    </submittedName>
</protein>
<accession>A0A399NWJ3</accession>
<dbReference type="Proteomes" id="UP000266298">
    <property type="component" value="Unassembled WGS sequence"/>
</dbReference>
<name>A0A399NWJ3_9MICO</name>
<dbReference type="EMBL" id="QWEC01000018">
    <property type="protein sequence ID" value="RII98553.1"/>
    <property type="molecule type" value="Genomic_DNA"/>
</dbReference>
<evidence type="ECO:0000313" key="2">
    <source>
        <dbReference type="EMBL" id="RII98553.1"/>
    </source>
</evidence>
<dbReference type="RefSeq" id="WP_043586318.1">
    <property type="nucleotide sequence ID" value="NZ_QWEC01000018.1"/>
</dbReference>
<dbReference type="Gene3D" id="3.40.50.300">
    <property type="entry name" value="P-loop containing nucleotide triphosphate hydrolases"/>
    <property type="match status" value="1"/>
</dbReference>
<dbReference type="InterPro" id="IPR027417">
    <property type="entry name" value="P-loop_NTPase"/>
</dbReference>
<sequence length="380" mass="41623">METKKVAREQHIAVFGESGSGKTVLVSSFYGSALEPAFADSSLFNIVADDVGDGRRLHQNYLGMKNSSTLPQSTRQTTSYAFSVKRRPGAEAAAKKPAEDLRLVWHDYPGEWFESEPQGATERQRRLEAFRALLGSDVALVLVDAQRLIDNAGEEERYLKALLSGFSTHLIRLRDELLPDGKPLVQFPRIWLIALSKSDLLPAMDIDGFRDLMTEKAAAEMTALGKEIATFVQGSDALSVGEDFVLLSSAKFEPGKIEVSKRTGLDLILPMAAMLPFARFVVWAQRQKAGGRVAKQLLDGAGPLLILLGKKIKLPAPIGAIAALVLPKPVEVLAKLAGTPLQAFHDRAVAKHDFLTTVLTQFQLDLDRGVKKKVLIRSNR</sequence>
<reference evidence="2 3" key="1">
    <citation type="submission" date="2018-08" db="EMBL/GenBank/DDBJ databases">
        <title>Genome Sequence of Clavibacter michiganensis Subspecies type strains, and the Atypical Peach-Colored Strains Isolated from Tomato.</title>
        <authorList>
            <person name="Osdaghi E."/>
            <person name="Portier P."/>
            <person name="Briand M."/>
            <person name="Jacques M.-A."/>
        </authorList>
    </citation>
    <scope>NUCLEOTIDE SEQUENCE [LARGE SCALE GENOMIC DNA]</scope>
    <source>
        <strain evidence="2 3">CFBP 7493</strain>
    </source>
</reference>
<evidence type="ECO:0000259" key="1">
    <source>
        <dbReference type="Pfam" id="PF19993"/>
    </source>
</evidence>
<dbReference type="Pfam" id="PF19993">
    <property type="entry name" value="DO-GTPase2"/>
    <property type="match status" value="1"/>
</dbReference>
<dbReference type="AlphaFoldDB" id="A0A399NWJ3"/>
<evidence type="ECO:0000313" key="3">
    <source>
        <dbReference type="Proteomes" id="UP000266298"/>
    </source>
</evidence>
<proteinExistence type="predicted"/>
<organism evidence="2 3">
    <name type="scientific">Clavibacter michiganensis</name>
    <dbReference type="NCBI Taxonomy" id="28447"/>
    <lineage>
        <taxon>Bacteria</taxon>
        <taxon>Bacillati</taxon>
        <taxon>Actinomycetota</taxon>
        <taxon>Actinomycetes</taxon>
        <taxon>Micrococcales</taxon>
        <taxon>Microbacteriaceae</taxon>
        <taxon>Clavibacter</taxon>
    </lineage>
</organism>